<organism evidence="7 8">
    <name type="scientific">Gynuella sunshinyii YC6258</name>
    <dbReference type="NCBI Taxonomy" id="1445510"/>
    <lineage>
        <taxon>Bacteria</taxon>
        <taxon>Pseudomonadati</taxon>
        <taxon>Pseudomonadota</taxon>
        <taxon>Gammaproteobacteria</taxon>
        <taxon>Oceanospirillales</taxon>
        <taxon>Saccharospirillaceae</taxon>
        <taxon>Gynuella</taxon>
    </lineage>
</organism>
<dbReference type="HOGENOM" id="CLU_056469_4_0_6"/>
<dbReference type="RefSeq" id="WP_044615429.1">
    <property type="nucleotide sequence ID" value="NZ_CP007142.1"/>
</dbReference>
<dbReference type="PANTHER" id="PTHR33514:SF13">
    <property type="entry name" value="PROTEIN ABCI12, CHLOROPLASTIC"/>
    <property type="match status" value="1"/>
</dbReference>
<dbReference type="Proteomes" id="UP000032266">
    <property type="component" value="Chromosome"/>
</dbReference>
<dbReference type="CDD" id="cd16914">
    <property type="entry name" value="EcfT"/>
    <property type="match status" value="1"/>
</dbReference>
<evidence type="ECO:0000256" key="2">
    <source>
        <dbReference type="ARBA" id="ARBA00008564"/>
    </source>
</evidence>
<keyword evidence="4 6" id="KW-1133">Transmembrane helix</keyword>
<dbReference type="GO" id="GO:0005886">
    <property type="term" value="C:plasma membrane"/>
    <property type="evidence" value="ECO:0007669"/>
    <property type="project" value="UniProtKB-ARBA"/>
</dbReference>
<evidence type="ECO:0000256" key="3">
    <source>
        <dbReference type="ARBA" id="ARBA00022692"/>
    </source>
</evidence>
<keyword evidence="3 6" id="KW-0812">Transmembrane</keyword>
<evidence type="ECO:0000313" key="7">
    <source>
        <dbReference type="EMBL" id="AJQ92343.1"/>
    </source>
</evidence>
<protein>
    <submittedName>
        <fullName evidence="7">ABC-type cobalt transport system, permease component CbiQ and related transporter</fullName>
    </submittedName>
</protein>
<evidence type="ECO:0000256" key="4">
    <source>
        <dbReference type="ARBA" id="ARBA00022989"/>
    </source>
</evidence>
<name>A0A0C5VG23_9GAMM</name>
<sequence>MISLYRHQPSWLHRIPTGVKIMLLLLSSVLLFPVQQSWIQVAVLALIIASYASLGTRGLNHISVLRPMQWLLVAIFMLQWWTTGPNAATALIVRMINMILLANLVTLTTRMEDMIATISPCFIPLKIFGIQPDRIAFAISLFIRFVPVLMATMNTLGEAWKVRGGGYQRWRLIIPMMLITLKMSDTVAEAIAARGGISPDTKNH</sequence>
<gene>
    <name evidence="7" type="ORF">YC6258_00293</name>
</gene>
<comment type="similarity">
    <text evidence="2">Belongs to the CbiQ family.</text>
</comment>
<reference evidence="7 8" key="1">
    <citation type="submission" date="2014-01" db="EMBL/GenBank/DDBJ databases">
        <title>Full genme sequencing of cellulolytic bacterium Gynuella sunshinyii YC6258T gen. nov., sp. nov.</title>
        <authorList>
            <person name="Khan H."/>
            <person name="Chung E.J."/>
            <person name="Chung Y.R."/>
        </authorList>
    </citation>
    <scope>NUCLEOTIDE SEQUENCE [LARGE SCALE GENOMIC DNA]</scope>
    <source>
        <strain evidence="7 8">YC6258</strain>
    </source>
</reference>
<dbReference type="KEGG" id="gsn:YC6258_00293"/>
<proteinExistence type="inferred from homology"/>
<dbReference type="InterPro" id="IPR003339">
    <property type="entry name" value="ABC/ECF_trnsptr_transmembrane"/>
</dbReference>
<evidence type="ECO:0000256" key="1">
    <source>
        <dbReference type="ARBA" id="ARBA00004141"/>
    </source>
</evidence>
<evidence type="ECO:0000313" key="8">
    <source>
        <dbReference type="Proteomes" id="UP000032266"/>
    </source>
</evidence>
<feature type="transmembrane region" description="Helical" evidence="6">
    <location>
        <begin position="12"/>
        <end position="32"/>
    </location>
</feature>
<dbReference type="Pfam" id="PF02361">
    <property type="entry name" value="CbiQ"/>
    <property type="match status" value="1"/>
</dbReference>
<comment type="subcellular location">
    <subcellularLocation>
        <location evidence="1">Membrane</location>
        <topology evidence="1">Multi-pass membrane protein</topology>
    </subcellularLocation>
</comment>
<evidence type="ECO:0000256" key="6">
    <source>
        <dbReference type="SAM" id="Phobius"/>
    </source>
</evidence>
<dbReference type="STRING" id="1445510.YC6258_00293"/>
<dbReference type="PANTHER" id="PTHR33514">
    <property type="entry name" value="PROTEIN ABCI12, CHLOROPLASTIC"/>
    <property type="match status" value="1"/>
</dbReference>
<dbReference type="AlphaFoldDB" id="A0A0C5VG23"/>
<evidence type="ECO:0000256" key="5">
    <source>
        <dbReference type="ARBA" id="ARBA00023136"/>
    </source>
</evidence>
<feature type="transmembrane region" description="Helical" evidence="6">
    <location>
        <begin position="63"/>
        <end position="81"/>
    </location>
</feature>
<feature type="transmembrane region" description="Helical" evidence="6">
    <location>
        <begin position="135"/>
        <end position="153"/>
    </location>
</feature>
<keyword evidence="5 6" id="KW-0472">Membrane</keyword>
<feature type="transmembrane region" description="Helical" evidence="6">
    <location>
        <begin position="87"/>
        <end position="105"/>
    </location>
</feature>
<accession>A0A0C5VG23</accession>
<keyword evidence="8" id="KW-1185">Reference proteome</keyword>
<dbReference type="PATRIC" id="fig|1445510.3.peg.285"/>
<feature type="transmembrane region" description="Helical" evidence="6">
    <location>
        <begin position="38"/>
        <end position="56"/>
    </location>
</feature>
<dbReference type="EMBL" id="CP007142">
    <property type="protein sequence ID" value="AJQ92343.1"/>
    <property type="molecule type" value="Genomic_DNA"/>
</dbReference>